<comment type="caution">
    <text evidence="2">The sequence shown here is derived from an EMBL/GenBank/DDBJ whole genome shotgun (WGS) entry which is preliminary data.</text>
</comment>
<sequence>MSTLPGRPAADEYQSFYAGYVAEATDDDVVTLLETQMGETLALFRGIDETQALHRYAAGKWSMKEVLGHIVDGERVFAFRAFSFARGESQELPGFEEDDYVAAANSDQRTLPSLLDEYESARRASLALFRSFGAKEWMGRGTANGSEVSVRALAFIMAGHEAHHLRVLRERYLG</sequence>
<dbReference type="InterPro" id="IPR034660">
    <property type="entry name" value="DinB/YfiT-like"/>
</dbReference>
<protein>
    <submittedName>
        <fullName evidence="2">DinB family protein</fullName>
    </submittedName>
</protein>
<accession>A0A956SBZ0</accession>
<organism evidence="2 3">
    <name type="scientific">Eiseniibacteriota bacterium</name>
    <dbReference type="NCBI Taxonomy" id="2212470"/>
    <lineage>
        <taxon>Bacteria</taxon>
        <taxon>Candidatus Eiseniibacteriota</taxon>
    </lineage>
</organism>
<dbReference type="EMBL" id="JAGQHS010000010">
    <property type="protein sequence ID" value="MCA9754820.1"/>
    <property type="molecule type" value="Genomic_DNA"/>
</dbReference>
<name>A0A956SBZ0_UNCEI</name>
<dbReference type="SUPFAM" id="SSF109854">
    <property type="entry name" value="DinB/YfiT-like putative metalloenzymes"/>
    <property type="match status" value="1"/>
</dbReference>
<evidence type="ECO:0000313" key="3">
    <source>
        <dbReference type="Proteomes" id="UP000739538"/>
    </source>
</evidence>
<dbReference type="Gene3D" id="1.20.120.450">
    <property type="entry name" value="dinb family like domain"/>
    <property type="match status" value="1"/>
</dbReference>
<evidence type="ECO:0000313" key="2">
    <source>
        <dbReference type="EMBL" id="MCA9754820.1"/>
    </source>
</evidence>
<dbReference type="AlphaFoldDB" id="A0A956SBZ0"/>
<proteinExistence type="predicted"/>
<dbReference type="Proteomes" id="UP000739538">
    <property type="component" value="Unassembled WGS sequence"/>
</dbReference>
<reference evidence="2" key="1">
    <citation type="submission" date="2020-04" db="EMBL/GenBank/DDBJ databases">
        <authorList>
            <person name="Zhang T."/>
        </authorList>
    </citation>
    <scope>NUCLEOTIDE SEQUENCE</scope>
    <source>
        <strain evidence="2">HKST-UBA02</strain>
    </source>
</reference>
<dbReference type="InterPro" id="IPR024775">
    <property type="entry name" value="DinB-like"/>
</dbReference>
<gene>
    <name evidence="2" type="ORF">KDA27_03390</name>
</gene>
<dbReference type="Pfam" id="PF12867">
    <property type="entry name" value="DinB_2"/>
    <property type="match status" value="1"/>
</dbReference>
<reference evidence="2" key="2">
    <citation type="journal article" date="2021" name="Microbiome">
        <title>Successional dynamics and alternative stable states in a saline activated sludge microbial community over 9 years.</title>
        <authorList>
            <person name="Wang Y."/>
            <person name="Ye J."/>
            <person name="Ju F."/>
            <person name="Liu L."/>
            <person name="Boyd J.A."/>
            <person name="Deng Y."/>
            <person name="Parks D.H."/>
            <person name="Jiang X."/>
            <person name="Yin X."/>
            <person name="Woodcroft B.J."/>
            <person name="Tyson G.W."/>
            <person name="Hugenholtz P."/>
            <person name="Polz M.F."/>
            <person name="Zhang T."/>
        </authorList>
    </citation>
    <scope>NUCLEOTIDE SEQUENCE</scope>
    <source>
        <strain evidence="2">HKST-UBA02</strain>
    </source>
</reference>
<evidence type="ECO:0000259" key="1">
    <source>
        <dbReference type="Pfam" id="PF12867"/>
    </source>
</evidence>
<feature type="domain" description="DinB-like" evidence="1">
    <location>
        <begin position="33"/>
        <end position="167"/>
    </location>
</feature>